<dbReference type="EMBL" id="CM042036">
    <property type="protein sequence ID" value="KAI3745198.1"/>
    <property type="molecule type" value="Genomic_DNA"/>
</dbReference>
<reference evidence="1 2" key="2">
    <citation type="journal article" date="2022" name="Mol. Ecol. Resour.">
        <title>The genomes of chicory, endive, great burdock and yacon provide insights into Asteraceae paleo-polyploidization history and plant inulin production.</title>
        <authorList>
            <person name="Fan W."/>
            <person name="Wang S."/>
            <person name="Wang H."/>
            <person name="Wang A."/>
            <person name="Jiang F."/>
            <person name="Liu H."/>
            <person name="Zhao H."/>
            <person name="Xu D."/>
            <person name="Zhang Y."/>
        </authorList>
    </citation>
    <scope>NUCLEOTIDE SEQUENCE [LARGE SCALE GENOMIC DNA]</scope>
    <source>
        <strain evidence="2">cv. Yunnan</strain>
        <tissue evidence="1">Leaves</tissue>
    </source>
</reference>
<proteinExistence type="predicted"/>
<accession>A0ACB9DFC9</accession>
<reference evidence="2" key="1">
    <citation type="journal article" date="2022" name="Mol. Ecol. Resour.">
        <title>The genomes of chicory, endive, great burdock and yacon provide insights into Asteraceae palaeo-polyploidization history and plant inulin production.</title>
        <authorList>
            <person name="Fan W."/>
            <person name="Wang S."/>
            <person name="Wang H."/>
            <person name="Wang A."/>
            <person name="Jiang F."/>
            <person name="Liu H."/>
            <person name="Zhao H."/>
            <person name="Xu D."/>
            <person name="Zhang Y."/>
        </authorList>
    </citation>
    <scope>NUCLEOTIDE SEQUENCE [LARGE SCALE GENOMIC DNA]</scope>
    <source>
        <strain evidence="2">cv. Yunnan</strain>
    </source>
</reference>
<protein>
    <submittedName>
        <fullName evidence="1">Uncharacterized protein</fullName>
    </submittedName>
</protein>
<organism evidence="1 2">
    <name type="scientific">Smallanthus sonchifolius</name>
    <dbReference type="NCBI Taxonomy" id="185202"/>
    <lineage>
        <taxon>Eukaryota</taxon>
        <taxon>Viridiplantae</taxon>
        <taxon>Streptophyta</taxon>
        <taxon>Embryophyta</taxon>
        <taxon>Tracheophyta</taxon>
        <taxon>Spermatophyta</taxon>
        <taxon>Magnoliopsida</taxon>
        <taxon>eudicotyledons</taxon>
        <taxon>Gunneridae</taxon>
        <taxon>Pentapetalae</taxon>
        <taxon>asterids</taxon>
        <taxon>campanulids</taxon>
        <taxon>Asterales</taxon>
        <taxon>Asteraceae</taxon>
        <taxon>Asteroideae</taxon>
        <taxon>Heliantheae alliance</taxon>
        <taxon>Millerieae</taxon>
        <taxon>Smallanthus</taxon>
    </lineage>
</organism>
<evidence type="ECO:0000313" key="1">
    <source>
        <dbReference type="EMBL" id="KAI3745198.1"/>
    </source>
</evidence>
<dbReference type="Proteomes" id="UP001056120">
    <property type="component" value="Linkage Group LG19"/>
</dbReference>
<gene>
    <name evidence="1" type="ORF">L1987_58305</name>
</gene>
<keyword evidence="2" id="KW-1185">Reference proteome</keyword>
<name>A0ACB9DFC9_9ASTR</name>
<sequence>MVLESALMMGGVVSDFVAQEEENCSLNFLFTSGLERKQNSGPQIRRFKNPTGGTLLTESPFSNRSSVILSIPDNRTTISTLFQKERQELTRFEWI</sequence>
<evidence type="ECO:0000313" key="2">
    <source>
        <dbReference type="Proteomes" id="UP001056120"/>
    </source>
</evidence>
<comment type="caution">
    <text evidence="1">The sequence shown here is derived from an EMBL/GenBank/DDBJ whole genome shotgun (WGS) entry which is preliminary data.</text>
</comment>